<feature type="domain" description="SDE2-like" evidence="10">
    <location>
        <begin position="120"/>
        <end position="221"/>
    </location>
</feature>
<protein>
    <submittedName>
        <fullName evidence="11">6175_t:CDS:1</fullName>
    </submittedName>
</protein>
<comment type="subcellular location">
    <subcellularLocation>
        <location evidence="2">Cytoplasm</location>
    </subcellularLocation>
    <subcellularLocation>
        <location evidence="1">Nucleus</location>
    </subcellularLocation>
</comment>
<feature type="compositionally biased region" description="Acidic residues" evidence="9">
    <location>
        <begin position="253"/>
        <end position="275"/>
    </location>
</feature>
<sequence length="299" mass="33773">MSTPLLSIPPLNSFSLCDRNLLSYDHSNQDAFCNEKPERQYRSVIVTLFSNKKTMCLLFPTDALITVFDVKQVVYRRLLLEPEFQCLYTTSGKLLNDYALIFENSNEDFINITLKIPLLGGKGGFGSMLRAQGGKMASQKTTNFEACRDLNGRRLRTVNEARRLADHLEQEPERQRALKEKVKKKIEEGMREHPIKKHRFDDTDYLKASEEMKEKVQNAVAEALQKPTSTNKNSTSVGPSNNVAASLSLWDVELSDSDNEGSDVEEENTDTDDNLEVAASKEEGKGKGKDTKKRKLSEI</sequence>
<feature type="compositionally biased region" description="Polar residues" evidence="9">
    <location>
        <begin position="226"/>
        <end position="245"/>
    </location>
</feature>
<dbReference type="Pfam" id="PF22782">
    <property type="entry name" value="SDE2"/>
    <property type="match status" value="1"/>
</dbReference>
<comment type="similarity">
    <text evidence="3">Belongs to the SDE2 family.</text>
</comment>
<feature type="compositionally biased region" description="Basic and acidic residues" evidence="9">
    <location>
        <begin position="279"/>
        <end position="289"/>
    </location>
</feature>
<keyword evidence="5" id="KW-0507">mRNA processing</keyword>
<evidence type="ECO:0000313" key="11">
    <source>
        <dbReference type="EMBL" id="CAG8437317.1"/>
    </source>
</evidence>
<evidence type="ECO:0000259" key="10">
    <source>
        <dbReference type="Pfam" id="PF22782"/>
    </source>
</evidence>
<dbReference type="GO" id="GO:0005634">
    <property type="term" value="C:nucleus"/>
    <property type="evidence" value="ECO:0007669"/>
    <property type="project" value="UniProtKB-SubCell"/>
</dbReference>
<keyword evidence="6" id="KW-0508">mRNA splicing</keyword>
<keyword evidence="8" id="KW-0131">Cell cycle</keyword>
<organism evidence="11 12">
    <name type="scientific">Funneliformis mosseae</name>
    <name type="common">Endomycorrhizal fungus</name>
    <name type="synonym">Glomus mosseae</name>
    <dbReference type="NCBI Taxonomy" id="27381"/>
    <lineage>
        <taxon>Eukaryota</taxon>
        <taxon>Fungi</taxon>
        <taxon>Fungi incertae sedis</taxon>
        <taxon>Mucoromycota</taxon>
        <taxon>Glomeromycotina</taxon>
        <taxon>Glomeromycetes</taxon>
        <taxon>Glomerales</taxon>
        <taxon>Glomeraceae</taxon>
        <taxon>Funneliformis</taxon>
    </lineage>
</organism>
<dbReference type="Proteomes" id="UP000789375">
    <property type="component" value="Unassembled WGS sequence"/>
</dbReference>
<keyword evidence="7" id="KW-0539">Nucleus</keyword>
<keyword evidence="12" id="KW-1185">Reference proteome</keyword>
<dbReference type="InterPro" id="IPR051421">
    <property type="entry name" value="RNA_Proc_DNA_Dmg_Regulator"/>
</dbReference>
<keyword evidence="4" id="KW-0963">Cytoplasm</keyword>
<dbReference type="GO" id="GO:0006397">
    <property type="term" value="P:mRNA processing"/>
    <property type="evidence" value="ECO:0007669"/>
    <property type="project" value="UniProtKB-KW"/>
</dbReference>
<dbReference type="PANTHER" id="PTHR12786:SF1">
    <property type="entry name" value="SPLICING REGULATOR SDE2"/>
    <property type="match status" value="1"/>
</dbReference>
<comment type="caution">
    <text evidence="11">The sequence shown here is derived from an EMBL/GenBank/DDBJ whole genome shotgun (WGS) entry which is preliminary data.</text>
</comment>
<name>A0A9N8V7E8_FUNMO</name>
<evidence type="ECO:0000256" key="8">
    <source>
        <dbReference type="ARBA" id="ARBA00023306"/>
    </source>
</evidence>
<evidence type="ECO:0000313" key="12">
    <source>
        <dbReference type="Proteomes" id="UP000789375"/>
    </source>
</evidence>
<evidence type="ECO:0000256" key="9">
    <source>
        <dbReference type="SAM" id="MobiDB-lite"/>
    </source>
</evidence>
<dbReference type="GO" id="GO:0008380">
    <property type="term" value="P:RNA splicing"/>
    <property type="evidence" value="ECO:0007669"/>
    <property type="project" value="UniProtKB-KW"/>
</dbReference>
<evidence type="ECO:0000256" key="1">
    <source>
        <dbReference type="ARBA" id="ARBA00004123"/>
    </source>
</evidence>
<evidence type="ECO:0000256" key="2">
    <source>
        <dbReference type="ARBA" id="ARBA00004496"/>
    </source>
</evidence>
<accession>A0A9N8V7E8</accession>
<gene>
    <name evidence="11" type="ORF">FMOSSE_LOCUS504</name>
</gene>
<evidence type="ECO:0000256" key="7">
    <source>
        <dbReference type="ARBA" id="ARBA00023242"/>
    </source>
</evidence>
<reference evidence="11" key="1">
    <citation type="submission" date="2021-06" db="EMBL/GenBank/DDBJ databases">
        <authorList>
            <person name="Kallberg Y."/>
            <person name="Tangrot J."/>
            <person name="Rosling A."/>
        </authorList>
    </citation>
    <scope>NUCLEOTIDE SEQUENCE</scope>
    <source>
        <strain evidence="11">87-6 pot B 2015</strain>
    </source>
</reference>
<evidence type="ECO:0000256" key="3">
    <source>
        <dbReference type="ARBA" id="ARBA00008726"/>
    </source>
</evidence>
<evidence type="ECO:0000256" key="5">
    <source>
        <dbReference type="ARBA" id="ARBA00022664"/>
    </source>
</evidence>
<proteinExistence type="inferred from homology"/>
<dbReference type="GO" id="GO:0005737">
    <property type="term" value="C:cytoplasm"/>
    <property type="evidence" value="ECO:0007669"/>
    <property type="project" value="UniProtKB-SubCell"/>
</dbReference>
<feature type="region of interest" description="Disordered" evidence="9">
    <location>
        <begin position="224"/>
        <end position="299"/>
    </location>
</feature>
<dbReference type="InterPro" id="IPR053822">
    <property type="entry name" value="SDE2-like_dom"/>
</dbReference>
<evidence type="ECO:0000256" key="6">
    <source>
        <dbReference type="ARBA" id="ARBA00023187"/>
    </source>
</evidence>
<feature type="compositionally biased region" description="Basic residues" evidence="9">
    <location>
        <begin position="290"/>
        <end position="299"/>
    </location>
</feature>
<evidence type="ECO:0000256" key="4">
    <source>
        <dbReference type="ARBA" id="ARBA00022490"/>
    </source>
</evidence>
<dbReference type="EMBL" id="CAJVPP010000047">
    <property type="protein sequence ID" value="CAG8437317.1"/>
    <property type="molecule type" value="Genomic_DNA"/>
</dbReference>
<dbReference type="PANTHER" id="PTHR12786">
    <property type="entry name" value="SPLICING FACTOR SF3A-RELATED"/>
    <property type="match status" value="1"/>
</dbReference>
<dbReference type="AlphaFoldDB" id="A0A9N8V7E8"/>